<dbReference type="InterPro" id="IPR000421">
    <property type="entry name" value="FA58C"/>
</dbReference>
<name>K1QJP3_MAGGI</name>
<dbReference type="EMBL" id="JH816421">
    <property type="protein sequence ID" value="EKC21916.1"/>
    <property type="molecule type" value="Genomic_DNA"/>
</dbReference>
<accession>K1QJP3</accession>
<organism evidence="2">
    <name type="scientific">Magallana gigas</name>
    <name type="common">Pacific oyster</name>
    <name type="synonym">Crassostrea gigas</name>
    <dbReference type="NCBI Taxonomy" id="29159"/>
    <lineage>
        <taxon>Eukaryota</taxon>
        <taxon>Metazoa</taxon>
        <taxon>Spiralia</taxon>
        <taxon>Lophotrochozoa</taxon>
        <taxon>Mollusca</taxon>
        <taxon>Bivalvia</taxon>
        <taxon>Autobranchia</taxon>
        <taxon>Pteriomorphia</taxon>
        <taxon>Ostreida</taxon>
        <taxon>Ostreoidea</taxon>
        <taxon>Ostreidae</taxon>
        <taxon>Magallana</taxon>
    </lineage>
</organism>
<dbReference type="PANTHER" id="PTHR45713">
    <property type="entry name" value="FTP DOMAIN-CONTAINING PROTEIN"/>
    <property type="match status" value="1"/>
</dbReference>
<feature type="domain" description="F5/8 type C" evidence="1">
    <location>
        <begin position="33"/>
        <end position="141"/>
    </location>
</feature>
<evidence type="ECO:0000313" key="2">
    <source>
        <dbReference type="EMBL" id="EKC21916.1"/>
    </source>
</evidence>
<dbReference type="InParanoid" id="K1QJP3"/>
<sequence length="210" mass="24070">MCFKNFFYLPEVIWRENSALGKPTNGSSVYGNDYTNWSPDYAIDGIVQKNDTQLFHSAFEQFPWIRIDLLEIAPISFIRVYNRNGLGHRFHDVAVEVSNNSDYVQRGFYQGPAASGEVVDIMCDSHTVARYVRLRIRKGSNNCERFHDVAVEVTNSSMYEQRGFYKGPAKTKEVVDILCDFPTIARYVRLKIKEGTGNSLNVPELEIYTT</sequence>
<gene>
    <name evidence="2" type="ORF">CGI_10003109</name>
</gene>
<dbReference type="InterPro" id="IPR008979">
    <property type="entry name" value="Galactose-bd-like_sf"/>
</dbReference>
<dbReference type="AlphaFoldDB" id="K1QJP3"/>
<reference evidence="2" key="1">
    <citation type="journal article" date="2012" name="Nature">
        <title>The oyster genome reveals stress adaptation and complexity of shell formation.</title>
        <authorList>
            <person name="Zhang G."/>
            <person name="Fang X."/>
            <person name="Guo X."/>
            <person name="Li L."/>
            <person name="Luo R."/>
            <person name="Xu F."/>
            <person name="Yang P."/>
            <person name="Zhang L."/>
            <person name="Wang X."/>
            <person name="Qi H."/>
            <person name="Xiong Z."/>
            <person name="Que H."/>
            <person name="Xie Y."/>
            <person name="Holland P.W."/>
            <person name="Paps J."/>
            <person name="Zhu Y."/>
            <person name="Wu F."/>
            <person name="Chen Y."/>
            <person name="Wang J."/>
            <person name="Peng C."/>
            <person name="Meng J."/>
            <person name="Yang L."/>
            <person name="Liu J."/>
            <person name="Wen B."/>
            <person name="Zhang N."/>
            <person name="Huang Z."/>
            <person name="Zhu Q."/>
            <person name="Feng Y."/>
            <person name="Mount A."/>
            <person name="Hedgecock D."/>
            <person name="Xu Z."/>
            <person name="Liu Y."/>
            <person name="Domazet-Loso T."/>
            <person name="Du Y."/>
            <person name="Sun X."/>
            <person name="Zhang S."/>
            <person name="Liu B."/>
            <person name="Cheng P."/>
            <person name="Jiang X."/>
            <person name="Li J."/>
            <person name="Fan D."/>
            <person name="Wang W."/>
            <person name="Fu W."/>
            <person name="Wang T."/>
            <person name="Wang B."/>
            <person name="Zhang J."/>
            <person name="Peng Z."/>
            <person name="Li Y."/>
            <person name="Li N."/>
            <person name="Wang J."/>
            <person name="Chen M."/>
            <person name="He Y."/>
            <person name="Tan F."/>
            <person name="Song X."/>
            <person name="Zheng Q."/>
            <person name="Huang R."/>
            <person name="Yang H."/>
            <person name="Du X."/>
            <person name="Chen L."/>
            <person name="Yang M."/>
            <person name="Gaffney P.M."/>
            <person name="Wang S."/>
            <person name="Luo L."/>
            <person name="She Z."/>
            <person name="Ming Y."/>
            <person name="Huang W."/>
            <person name="Zhang S."/>
            <person name="Huang B."/>
            <person name="Zhang Y."/>
            <person name="Qu T."/>
            <person name="Ni P."/>
            <person name="Miao G."/>
            <person name="Wang J."/>
            <person name="Wang Q."/>
            <person name="Steinberg C.E."/>
            <person name="Wang H."/>
            <person name="Li N."/>
            <person name="Qian L."/>
            <person name="Zhang G."/>
            <person name="Li Y."/>
            <person name="Yang H."/>
            <person name="Liu X."/>
            <person name="Wang J."/>
            <person name="Yin Y."/>
            <person name="Wang J."/>
        </authorList>
    </citation>
    <scope>NUCLEOTIDE SEQUENCE [LARGE SCALE GENOMIC DNA]</scope>
    <source>
        <strain evidence="2">05x7-T-G4-1.051#20</strain>
    </source>
</reference>
<dbReference type="HOGENOM" id="CLU_1311193_0_0_1"/>
<dbReference type="InterPro" id="IPR051941">
    <property type="entry name" value="BG_Antigen-Binding_Lectin"/>
</dbReference>
<dbReference type="SUPFAM" id="SSF49785">
    <property type="entry name" value="Galactose-binding domain-like"/>
    <property type="match status" value="1"/>
</dbReference>
<proteinExistence type="predicted"/>
<evidence type="ECO:0000259" key="1">
    <source>
        <dbReference type="Pfam" id="PF00754"/>
    </source>
</evidence>
<dbReference type="PANTHER" id="PTHR45713:SF6">
    <property type="entry name" value="F5_8 TYPE C DOMAIN-CONTAINING PROTEIN"/>
    <property type="match status" value="1"/>
</dbReference>
<dbReference type="Gene3D" id="2.60.120.260">
    <property type="entry name" value="Galactose-binding domain-like"/>
    <property type="match status" value="2"/>
</dbReference>
<dbReference type="Pfam" id="PF00754">
    <property type="entry name" value="F5_F8_type_C"/>
    <property type="match status" value="1"/>
</dbReference>
<protein>
    <recommendedName>
        <fullName evidence="1">F5/8 type C domain-containing protein</fullName>
    </recommendedName>
</protein>